<dbReference type="InterPro" id="IPR037147">
    <property type="entry name" value="Ribosomal_bL28_sf"/>
</dbReference>
<dbReference type="GO" id="GO:0005762">
    <property type="term" value="C:mitochondrial large ribosomal subunit"/>
    <property type="evidence" value="ECO:0007669"/>
    <property type="project" value="TreeGrafter"/>
</dbReference>
<dbReference type="AlphaFoldDB" id="A0A9P6LM47"/>
<evidence type="ECO:0000313" key="5">
    <source>
        <dbReference type="Proteomes" id="UP000781932"/>
    </source>
</evidence>
<keyword evidence="5" id="KW-1185">Reference proteome</keyword>
<organism evidence="4 5">
    <name type="scientific">Colletotrichum karsti</name>
    <dbReference type="NCBI Taxonomy" id="1095194"/>
    <lineage>
        <taxon>Eukaryota</taxon>
        <taxon>Fungi</taxon>
        <taxon>Dikarya</taxon>
        <taxon>Ascomycota</taxon>
        <taxon>Pezizomycotina</taxon>
        <taxon>Sordariomycetes</taxon>
        <taxon>Hypocreomycetidae</taxon>
        <taxon>Glomerellales</taxon>
        <taxon>Glomerellaceae</taxon>
        <taxon>Colletotrichum</taxon>
        <taxon>Colletotrichum boninense species complex</taxon>
    </lineage>
</organism>
<comment type="similarity">
    <text evidence="1">Belongs to the bacterial ribosomal protein bL28 family.</text>
</comment>
<protein>
    <submittedName>
        <fullName evidence="4">Ribosomal L28 family protein</fullName>
    </submittedName>
</protein>
<evidence type="ECO:0000256" key="2">
    <source>
        <dbReference type="ARBA" id="ARBA00022980"/>
    </source>
</evidence>
<dbReference type="InterPro" id="IPR034704">
    <property type="entry name" value="Ribosomal_bL28/bL31-like_sf"/>
</dbReference>
<accession>A0A9P6LM47</accession>
<comment type="caution">
    <text evidence="4">The sequence shown here is derived from an EMBL/GenBank/DDBJ whole genome shotgun (WGS) entry which is preliminary data.</text>
</comment>
<dbReference type="OrthoDB" id="361870at2759"/>
<name>A0A9P6LM47_9PEZI</name>
<dbReference type="SUPFAM" id="SSF143800">
    <property type="entry name" value="L28p-like"/>
    <property type="match status" value="1"/>
</dbReference>
<reference evidence="4" key="2">
    <citation type="submission" date="2020-11" db="EMBL/GenBank/DDBJ databases">
        <title>Whole genome sequencing of Colletotrichum sp.</title>
        <authorList>
            <person name="Li H."/>
        </authorList>
    </citation>
    <scope>NUCLEOTIDE SEQUENCE</scope>
    <source>
        <strain evidence="4">CkLH20</strain>
    </source>
</reference>
<dbReference type="GO" id="GO:0003735">
    <property type="term" value="F:structural constituent of ribosome"/>
    <property type="evidence" value="ECO:0007669"/>
    <property type="project" value="InterPro"/>
</dbReference>
<sequence length="274" mass="31306">MHLSTLRPGTTSLTSALSSLTLKTTTTTTAARAFSTTPATLTKTIPLHRIPETHVPPYPYGPRLIYKQSNAGLYGTARIRTGHNVSEKHHQVSPRVWRPNVHRRKLWSECLGAWVRTRLTTRVLRTVRKEGGLDEYVLKNKAARVKELGPGGWKLRWLVMQTLEYRYRMFRERRALGVVDRPLPGDNSRLAPIMARVAISGKIRASDQKIIEEMASETVAQYRMRQVQMKQMARMTQKEEEYALGQEAEEGVLEDEEYQMEHIDGPKGEEVKTV</sequence>
<evidence type="ECO:0000256" key="3">
    <source>
        <dbReference type="ARBA" id="ARBA00023274"/>
    </source>
</evidence>
<gene>
    <name evidence="4" type="ORF">CkaCkLH20_03950</name>
</gene>
<dbReference type="PANTHER" id="PTHR13528">
    <property type="entry name" value="39S RIBOSOMAL PROTEIN L28, MITOCHONDRIAL"/>
    <property type="match status" value="1"/>
</dbReference>
<evidence type="ECO:0000313" key="4">
    <source>
        <dbReference type="EMBL" id="KAF9878458.1"/>
    </source>
</evidence>
<keyword evidence="3" id="KW-0687">Ribonucleoprotein</keyword>
<dbReference type="Pfam" id="PF00830">
    <property type="entry name" value="Ribosomal_L28"/>
    <property type="match status" value="1"/>
</dbReference>
<dbReference type="GeneID" id="62159743"/>
<dbReference type="InterPro" id="IPR026569">
    <property type="entry name" value="Ribosomal_bL28"/>
</dbReference>
<dbReference type="EMBL" id="JAATWM020000010">
    <property type="protein sequence ID" value="KAF9878458.1"/>
    <property type="molecule type" value="Genomic_DNA"/>
</dbReference>
<dbReference type="Proteomes" id="UP000781932">
    <property type="component" value="Unassembled WGS sequence"/>
</dbReference>
<dbReference type="RefSeq" id="XP_038747919.1">
    <property type="nucleotide sequence ID" value="XM_038886669.1"/>
</dbReference>
<evidence type="ECO:0000256" key="1">
    <source>
        <dbReference type="ARBA" id="ARBA00008760"/>
    </source>
</evidence>
<reference evidence="4" key="1">
    <citation type="submission" date="2020-03" db="EMBL/GenBank/DDBJ databases">
        <authorList>
            <person name="He L."/>
        </authorList>
    </citation>
    <scope>NUCLEOTIDE SEQUENCE</scope>
    <source>
        <strain evidence="4">CkLH20</strain>
    </source>
</reference>
<keyword evidence="2" id="KW-0689">Ribosomal protein</keyword>
<dbReference type="Gene3D" id="2.30.170.40">
    <property type="entry name" value="Ribosomal protein L28/L24"/>
    <property type="match status" value="1"/>
</dbReference>
<proteinExistence type="inferred from homology"/>
<dbReference type="PANTHER" id="PTHR13528:SF2">
    <property type="entry name" value="LARGE RIBOSOMAL SUBUNIT PROTEIN BL28M"/>
    <property type="match status" value="1"/>
</dbReference>